<evidence type="ECO:0000256" key="3">
    <source>
        <dbReference type="ARBA" id="ARBA00023163"/>
    </source>
</evidence>
<organism evidence="7 8">
    <name type="scientific">Embleya scabrispora</name>
    <dbReference type="NCBI Taxonomy" id="159449"/>
    <lineage>
        <taxon>Bacteria</taxon>
        <taxon>Bacillati</taxon>
        <taxon>Actinomycetota</taxon>
        <taxon>Actinomycetes</taxon>
        <taxon>Kitasatosporales</taxon>
        <taxon>Streptomycetaceae</taxon>
        <taxon>Embleya</taxon>
    </lineage>
</organism>
<dbReference type="PROSITE" id="PS50977">
    <property type="entry name" value="HTH_TETR_2"/>
    <property type="match status" value="1"/>
</dbReference>
<evidence type="ECO:0000313" key="8">
    <source>
        <dbReference type="Proteomes" id="UP000190037"/>
    </source>
</evidence>
<dbReference type="InterPro" id="IPR009057">
    <property type="entry name" value="Homeodomain-like_sf"/>
</dbReference>
<dbReference type="InterPro" id="IPR001647">
    <property type="entry name" value="HTH_TetR"/>
</dbReference>
<name>A0A1T3NQU5_9ACTN</name>
<evidence type="ECO:0000256" key="1">
    <source>
        <dbReference type="ARBA" id="ARBA00023015"/>
    </source>
</evidence>
<feature type="domain" description="HTH tetR-type" evidence="6">
    <location>
        <begin position="15"/>
        <end position="76"/>
    </location>
</feature>
<dbReference type="SUPFAM" id="SSF48498">
    <property type="entry name" value="Tetracyclin repressor-like, C-terminal domain"/>
    <property type="match status" value="1"/>
</dbReference>
<dbReference type="GO" id="GO:0003700">
    <property type="term" value="F:DNA-binding transcription factor activity"/>
    <property type="evidence" value="ECO:0007669"/>
    <property type="project" value="TreeGrafter"/>
</dbReference>
<dbReference type="InterPro" id="IPR050109">
    <property type="entry name" value="HTH-type_TetR-like_transc_reg"/>
</dbReference>
<keyword evidence="8" id="KW-1185">Reference proteome</keyword>
<dbReference type="PANTHER" id="PTHR30055:SF234">
    <property type="entry name" value="HTH-TYPE TRANSCRIPTIONAL REGULATOR BETI"/>
    <property type="match status" value="1"/>
</dbReference>
<feature type="DNA-binding region" description="H-T-H motif" evidence="4">
    <location>
        <begin position="39"/>
        <end position="58"/>
    </location>
</feature>
<protein>
    <recommendedName>
        <fullName evidence="6">HTH tetR-type domain-containing protein</fullName>
    </recommendedName>
</protein>
<accession>A0A1T3NQU5</accession>
<evidence type="ECO:0000256" key="2">
    <source>
        <dbReference type="ARBA" id="ARBA00023125"/>
    </source>
</evidence>
<keyword evidence="2 4" id="KW-0238">DNA-binding</keyword>
<evidence type="ECO:0000313" key="7">
    <source>
        <dbReference type="EMBL" id="OPC79257.1"/>
    </source>
</evidence>
<dbReference type="RefSeq" id="WP_078980473.1">
    <property type="nucleotide sequence ID" value="NZ_MWQN01000002.1"/>
</dbReference>
<dbReference type="SUPFAM" id="SSF46689">
    <property type="entry name" value="Homeodomain-like"/>
    <property type="match status" value="1"/>
</dbReference>
<dbReference type="OrthoDB" id="8479950at2"/>
<evidence type="ECO:0000256" key="5">
    <source>
        <dbReference type="SAM" id="MobiDB-lite"/>
    </source>
</evidence>
<gene>
    <name evidence="7" type="ORF">B4N89_34945</name>
</gene>
<dbReference type="STRING" id="159449.B4N89_34945"/>
<dbReference type="GO" id="GO:0000976">
    <property type="term" value="F:transcription cis-regulatory region binding"/>
    <property type="evidence" value="ECO:0007669"/>
    <property type="project" value="TreeGrafter"/>
</dbReference>
<keyword evidence="3" id="KW-0804">Transcription</keyword>
<dbReference type="EMBL" id="MWQN01000002">
    <property type="protein sequence ID" value="OPC79257.1"/>
    <property type="molecule type" value="Genomic_DNA"/>
</dbReference>
<dbReference type="Gene3D" id="1.10.357.10">
    <property type="entry name" value="Tetracycline Repressor, domain 2"/>
    <property type="match status" value="1"/>
</dbReference>
<comment type="caution">
    <text evidence="7">The sequence shown here is derived from an EMBL/GenBank/DDBJ whole genome shotgun (WGS) entry which is preliminary data.</text>
</comment>
<feature type="region of interest" description="Disordered" evidence="5">
    <location>
        <begin position="200"/>
        <end position="223"/>
    </location>
</feature>
<reference evidence="7 8" key="1">
    <citation type="submission" date="2017-03" db="EMBL/GenBank/DDBJ databases">
        <title>Draft genome sequence of Streptomyces scabrisporus NF3, endophyte isolated from Amphipterygium adstringens.</title>
        <authorList>
            <person name="Vazquez M."/>
            <person name="Ceapa C.D."/>
            <person name="Rodriguez Luna D."/>
            <person name="Sanchez Esquivel S."/>
        </authorList>
    </citation>
    <scope>NUCLEOTIDE SEQUENCE [LARGE SCALE GENOMIC DNA]</scope>
    <source>
        <strain evidence="7 8">NF3</strain>
    </source>
</reference>
<evidence type="ECO:0000256" key="4">
    <source>
        <dbReference type="PROSITE-ProRule" id="PRU00335"/>
    </source>
</evidence>
<dbReference type="Pfam" id="PF00440">
    <property type="entry name" value="TetR_N"/>
    <property type="match status" value="1"/>
</dbReference>
<sequence>MTEARQPRRRRRSRQETEADLLAAARRLLERDGVLAGVNLREIAAEAGVNHGQIYQYFGSRQALLRAAAADLVERETAGQDGHWDRPFAERRRAMFERRLNSPDLVKLEALLALDGDEELSALPRFDRTRRSLERDQARGDLPADADPIAAHVMTGAAQIGYIVFREIYARDTGIPLDELDERAARVFDAMVAGIVDGAGAESGAGAGPDSAADGGDGGGSSA</sequence>
<dbReference type="InterPro" id="IPR036271">
    <property type="entry name" value="Tet_transcr_reg_TetR-rel_C_sf"/>
</dbReference>
<dbReference type="PANTHER" id="PTHR30055">
    <property type="entry name" value="HTH-TYPE TRANSCRIPTIONAL REGULATOR RUTR"/>
    <property type="match status" value="1"/>
</dbReference>
<evidence type="ECO:0000259" key="6">
    <source>
        <dbReference type="PROSITE" id="PS50977"/>
    </source>
</evidence>
<dbReference type="Proteomes" id="UP000190037">
    <property type="component" value="Unassembled WGS sequence"/>
</dbReference>
<dbReference type="AlphaFoldDB" id="A0A1T3NQU5"/>
<keyword evidence="1" id="KW-0805">Transcription regulation</keyword>
<proteinExistence type="predicted"/>